<dbReference type="EMBL" id="CAXAJV020001288">
    <property type="protein sequence ID" value="CAL7937555.1"/>
    <property type="molecule type" value="Genomic_DNA"/>
</dbReference>
<proteinExistence type="predicted"/>
<feature type="compositionally biased region" description="Polar residues" evidence="3">
    <location>
        <begin position="422"/>
        <end position="435"/>
    </location>
</feature>
<reference evidence="5 6" key="1">
    <citation type="submission" date="2024-08" db="EMBL/GenBank/DDBJ databases">
        <authorList>
            <person name="Will J Nash"/>
            <person name="Angela Man"/>
            <person name="Seanna McTaggart"/>
            <person name="Kendall Baker"/>
            <person name="Tom Barker"/>
            <person name="Leah Catchpole"/>
            <person name="Alex Durrant"/>
            <person name="Karim Gharbi"/>
            <person name="Naomi Irish"/>
            <person name="Gemy Kaithakottil"/>
            <person name="Debby Ku"/>
            <person name="Aaliyah Providence"/>
            <person name="Felix Shaw"/>
            <person name="David Swarbreck"/>
            <person name="Chris Watkins"/>
            <person name="Ann M. McCartney"/>
            <person name="Giulio Formenti"/>
            <person name="Alice Mouton"/>
            <person name="Noel Vella"/>
            <person name="Bjorn M von Reumont"/>
            <person name="Adriana Vella"/>
            <person name="Wilfried Haerty"/>
        </authorList>
    </citation>
    <scope>NUCLEOTIDE SEQUENCE [LARGE SCALE GENOMIC DNA]</scope>
</reference>
<evidence type="ECO:0000256" key="3">
    <source>
        <dbReference type="SAM" id="MobiDB-lite"/>
    </source>
</evidence>
<protein>
    <submittedName>
        <fullName evidence="5">Uncharacterized protein</fullName>
    </submittedName>
</protein>
<dbReference type="PANTHER" id="PTHR24366:SF170">
    <property type="entry name" value="RE50361P"/>
    <property type="match status" value="1"/>
</dbReference>
<feature type="signal peptide" evidence="4">
    <location>
        <begin position="1"/>
        <end position="22"/>
    </location>
</feature>
<dbReference type="InterPro" id="IPR032675">
    <property type="entry name" value="LRR_dom_sf"/>
</dbReference>
<feature type="region of interest" description="Disordered" evidence="3">
    <location>
        <begin position="282"/>
        <end position="304"/>
    </location>
</feature>
<accession>A0ABP1N993</accession>
<evidence type="ECO:0000313" key="6">
    <source>
        <dbReference type="Proteomes" id="UP001642520"/>
    </source>
</evidence>
<feature type="compositionally biased region" description="Basic and acidic residues" evidence="3">
    <location>
        <begin position="405"/>
        <end position="415"/>
    </location>
</feature>
<dbReference type="SUPFAM" id="SSF52058">
    <property type="entry name" value="L domain-like"/>
    <property type="match status" value="1"/>
</dbReference>
<dbReference type="SMART" id="SM00369">
    <property type="entry name" value="LRR_TYP"/>
    <property type="match status" value="3"/>
</dbReference>
<dbReference type="InterPro" id="IPR003591">
    <property type="entry name" value="Leu-rich_rpt_typical-subtyp"/>
</dbReference>
<feature type="chain" id="PRO_5045354673" evidence="4">
    <location>
        <begin position="23"/>
        <end position="552"/>
    </location>
</feature>
<dbReference type="PANTHER" id="PTHR24366">
    <property type="entry name" value="IG(IMMUNOGLOBULIN) AND LRR(LEUCINE RICH REPEAT) DOMAINS"/>
    <property type="match status" value="1"/>
</dbReference>
<keyword evidence="2" id="KW-0677">Repeat</keyword>
<organism evidence="5 6">
    <name type="scientific">Xylocopa violacea</name>
    <name type="common">Violet carpenter bee</name>
    <name type="synonym">Apis violacea</name>
    <dbReference type="NCBI Taxonomy" id="135666"/>
    <lineage>
        <taxon>Eukaryota</taxon>
        <taxon>Metazoa</taxon>
        <taxon>Ecdysozoa</taxon>
        <taxon>Arthropoda</taxon>
        <taxon>Hexapoda</taxon>
        <taxon>Insecta</taxon>
        <taxon>Pterygota</taxon>
        <taxon>Neoptera</taxon>
        <taxon>Endopterygota</taxon>
        <taxon>Hymenoptera</taxon>
        <taxon>Apocrita</taxon>
        <taxon>Aculeata</taxon>
        <taxon>Apoidea</taxon>
        <taxon>Anthophila</taxon>
        <taxon>Apidae</taxon>
        <taxon>Xylocopa</taxon>
        <taxon>Xylocopa</taxon>
    </lineage>
</organism>
<dbReference type="InterPro" id="IPR001611">
    <property type="entry name" value="Leu-rich_rpt"/>
</dbReference>
<sequence>MGAIVELFLFVVLCASAGGVQGACRNVENDDMIEYYCIGGQISDLNDLPASTGKIKIENMPIRRITAETFSMFGADLWVLICSHCNTMDIEPGAFQHLNNLQQLTLTNNRLTTVRESWFKGLDSLTFLDLNYNSIESIEYGVFKNLPSLVDLRLSGNRLECLNIEDMYHLKELKRIFLTENSHFKCPNAVSNFLESRGVNIEKDPEWDRLKTDLISSDVQYEYDTYDEETTTEEPTTPPLPAYRERLRPTATTQSSNVASTASHIPLWLHTTEEVVYRPMQNTPDWRTTPKASTISPEEKLETTSASYQYTRRPYVPPATIAPIESMTYPPPESTSRDSQETTTLRSWPKFPESTTDWPEYPLYPYHKNEDEPRTEQPAYASSTVPIPLAASPDDRQTPPYVEPDVEHSTQHQEVDWPEGNTAPSNVQYLPSTIESRGPEFQISPADSSTTGHGVQPLPQSPPTMIHPASPDNAFQPPYYEHPVTVHSPPLAGNQPQHEEVSPKIILIKTTTDKPLPDCPNRSPPSSTPSAVVATLVSVFLVATRHVFVEGF</sequence>
<evidence type="ECO:0000256" key="4">
    <source>
        <dbReference type="SAM" id="SignalP"/>
    </source>
</evidence>
<comment type="caution">
    <text evidence="5">The sequence shown here is derived from an EMBL/GenBank/DDBJ whole genome shotgun (WGS) entry which is preliminary data.</text>
</comment>
<evidence type="ECO:0000256" key="2">
    <source>
        <dbReference type="ARBA" id="ARBA00022737"/>
    </source>
</evidence>
<keyword evidence="1" id="KW-0433">Leucine-rich repeat</keyword>
<dbReference type="Gene3D" id="3.80.10.10">
    <property type="entry name" value="Ribonuclease Inhibitor"/>
    <property type="match status" value="1"/>
</dbReference>
<evidence type="ECO:0000256" key="1">
    <source>
        <dbReference type="ARBA" id="ARBA00022614"/>
    </source>
</evidence>
<gene>
    <name evidence="5" type="ORF">XYLVIOL_LOCUS2785</name>
</gene>
<feature type="compositionally biased region" description="Polar residues" evidence="3">
    <location>
        <begin position="282"/>
        <end position="296"/>
    </location>
</feature>
<name>A0ABP1N993_XYLVO</name>
<dbReference type="Pfam" id="PF13855">
    <property type="entry name" value="LRR_8"/>
    <property type="match status" value="1"/>
</dbReference>
<dbReference type="PROSITE" id="PS51450">
    <property type="entry name" value="LRR"/>
    <property type="match status" value="1"/>
</dbReference>
<keyword evidence="4" id="KW-0732">Signal</keyword>
<feature type="region of interest" description="Disordered" evidence="3">
    <location>
        <begin position="321"/>
        <end position="478"/>
    </location>
</feature>
<keyword evidence="6" id="KW-1185">Reference proteome</keyword>
<evidence type="ECO:0000313" key="5">
    <source>
        <dbReference type="EMBL" id="CAL7937555.1"/>
    </source>
</evidence>
<dbReference type="Proteomes" id="UP001642520">
    <property type="component" value="Unassembled WGS sequence"/>
</dbReference>